<dbReference type="PANTHER" id="PTHR11567">
    <property type="entry name" value="ACID PHOSPHATASE-RELATED"/>
    <property type="match status" value="1"/>
</dbReference>
<reference evidence="3 4" key="1">
    <citation type="journal article" date="2020" name="IScience">
        <title>Genome Sequencing of the Endangered Kingdonia uniflora (Circaeasteraceae, Ranunculales) Reveals Potential Mechanisms of Evolutionary Specialization.</title>
        <authorList>
            <person name="Sun Y."/>
            <person name="Deng T."/>
            <person name="Zhang A."/>
            <person name="Moore M.J."/>
            <person name="Landis J.B."/>
            <person name="Lin N."/>
            <person name="Zhang H."/>
            <person name="Zhang X."/>
            <person name="Huang J."/>
            <person name="Zhang X."/>
            <person name="Sun H."/>
            <person name="Wang H."/>
        </authorList>
    </citation>
    <scope>NUCLEOTIDE SEQUENCE [LARGE SCALE GENOMIC DNA]</scope>
    <source>
        <strain evidence="3">TB1705</strain>
        <tissue evidence="3">Leaf</tissue>
    </source>
</reference>
<sequence length="375" mass="43419">TDALVKRTDTISTHLQTLRSFSNKNLREREETMADLMSLKSLVFEKEDRKQQYQAHIRGLNAYDRHKKFLKDYDGSLTVERGGIGGLFRDSLGHFLAGYGGAVAPVSVVLHEMQSIHEELLKGVENRFPRIIVATDSKLMVSYFRDGVEPPWECYLTAQAIKKIISTLDYFNIYHVFRKANKYVYYGSGKDGNYVLPSRTDQDTLREGYRYCIADMSFYKKGKIGLRWRTEKEVISGKGQFICGSKQCNEQDGLASYEASSCCNYLKLTTYSIHSLGVNFSYFEAGENKQALVKLVACNRCAEKLVYWKRKQERSDKREIESHKRKRRRTQSESDTDEHVMSNERRKGKKATTSEDDRKTDNDEHFDEFMEGMFL</sequence>
<dbReference type="InterPro" id="IPR050645">
    <property type="entry name" value="Histidine_acid_phosphatase"/>
</dbReference>
<feature type="compositionally biased region" description="Acidic residues" evidence="1">
    <location>
        <begin position="364"/>
        <end position="375"/>
    </location>
</feature>
<dbReference type="Pfam" id="PF09725">
    <property type="entry name" value="Fra10Ac1"/>
    <property type="match status" value="1"/>
</dbReference>
<accession>A0A7J7MUS2</accession>
<dbReference type="InterPro" id="IPR044730">
    <property type="entry name" value="RNase_H-like_dom_plant"/>
</dbReference>
<organism evidence="3 4">
    <name type="scientific">Kingdonia uniflora</name>
    <dbReference type="NCBI Taxonomy" id="39325"/>
    <lineage>
        <taxon>Eukaryota</taxon>
        <taxon>Viridiplantae</taxon>
        <taxon>Streptophyta</taxon>
        <taxon>Embryophyta</taxon>
        <taxon>Tracheophyta</taxon>
        <taxon>Spermatophyta</taxon>
        <taxon>Magnoliopsida</taxon>
        <taxon>Ranunculales</taxon>
        <taxon>Circaeasteraceae</taxon>
        <taxon>Kingdonia</taxon>
    </lineage>
</organism>
<dbReference type="Pfam" id="PF13456">
    <property type="entry name" value="RVT_3"/>
    <property type="match status" value="1"/>
</dbReference>
<dbReference type="InterPro" id="IPR002156">
    <property type="entry name" value="RNaseH_domain"/>
</dbReference>
<dbReference type="PANTHER" id="PTHR11567:SF25">
    <property type="entry name" value="PROTEIN FRA10AC1"/>
    <property type="match status" value="1"/>
</dbReference>
<dbReference type="GO" id="GO:0004523">
    <property type="term" value="F:RNA-DNA hybrid ribonuclease activity"/>
    <property type="evidence" value="ECO:0007669"/>
    <property type="project" value="InterPro"/>
</dbReference>
<dbReference type="GO" id="GO:0016791">
    <property type="term" value="F:phosphatase activity"/>
    <property type="evidence" value="ECO:0007669"/>
    <property type="project" value="TreeGrafter"/>
</dbReference>
<dbReference type="GO" id="GO:0003676">
    <property type="term" value="F:nucleic acid binding"/>
    <property type="evidence" value="ECO:0007669"/>
    <property type="project" value="InterPro"/>
</dbReference>
<comment type="caution">
    <text evidence="3">The sequence shown here is derived from an EMBL/GenBank/DDBJ whole genome shotgun (WGS) entry which is preliminary data.</text>
</comment>
<feature type="domain" description="RNase H type-1" evidence="2">
    <location>
        <begin position="73"/>
        <end position="185"/>
    </location>
</feature>
<evidence type="ECO:0000259" key="2">
    <source>
        <dbReference type="Pfam" id="PF13456"/>
    </source>
</evidence>
<proteinExistence type="predicted"/>
<dbReference type="EMBL" id="JACGCM010001219">
    <property type="protein sequence ID" value="KAF6158584.1"/>
    <property type="molecule type" value="Genomic_DNA"/>
</dbReference>
<dbReference type="Proteomes" id="UP000541444">
    <property type="component" value="Unassembled WGS sequence"/>
</dbReference>
<name>A0A7J7MUS2_9MAGN</name>
<evidence type="ECO:0000256" key="1">
    <source>
        <dbReference type="SAM" id="MobiDB-lite"/>
    </source>
</evidence>
<protein>
    <recommendedName>
        <fullName evidence="2">RNase H type-1 domain-containing protein</fullName>
    </recommendedName>
</protein>
<dbReference type="Gene3D" id="3.30.420.10">
    <property type="entry name" value="Ribonuclease H-like superfamily/Ribonuclease H"/>
    <property type="match status" value="1"/>
</dbReference>
<evidence type="ECO:0000313" key="4">
    <source>
        <dbReference type="Proteomes" id="UP000541444"/>
    </source>
</evidence>
<dbReference type="InterPro" id="IPR019129">
    <property type="entry name" value="Folate-sensitive_fs_Fra10Ac1"/>
</dbReference>
<evidence type="ECO:0000313" key="3">
    <source>
        <dbReference type="EMBL" id="KAF6158584.1"/>
    </source>
</evidence>
<gene>
    <name evidence="3" type="ORF">GIB67_040098</name>
</gene>
<feature type="region of interest" description="Disordered" evidence="1">
    <location>
        <begin position="317"/>
        <end position="375"/>
    </location>
</feature>
<feature type="non-terminal residue" evidence="3">
    <location>
        <position position="1"/>
    </location>
</feature>
<dbReference type="CDD" id="cd06222">
    <property type="entry name" value="RNase_H_like"/>
    <property type="match status" value="1"/>
</dbReference>
<keyword evidence="4" id="KW-1185">Reference proteome</keyword>
<dbReference type="AlphaFoldDB" id="A0A7J7MUS2"/>
<dbReference type="OrthoDB" id="197967at2759"/>
<dbReference type="InterPro" id="IPR036397">
    <property type="entry name" value="RNaseH_sf"/>
</dbReference>
<feature type="compositionally biased region" description="Basic and acidic residues" evidence="1">
    <location>
        <begin position="352"/>
        <end position="363"/>
    </location>
</feature>